<gene>
    <name evidence="2" type="ORF">C8F04DRAFT_1239992</name>
</gene>
<feature type="region of interest" description="Disordered" evidence="1">
    <location>
        <begin position="178"/>
        <end position="203"/>
    </location>
</feature>
<protein>
    <submittedName>
        <fullName evidence="2">Uncharacterized protein</fullName>
    </submittedName>
</protein>
<evidence type="ECO:0000313" key="2">
    <source>
        <dbReference type="EMBL" id="KAJ7023724.1"/>
    </source>
</evidence>
<evidence type="ECO:0000313" key="3">
    <source>
        <dbReference type="Proteomes" id="UP001218188"/>
    </source>
</evidence>
<sequence length="443" mass="49346">MTDCPLPTPLADRLVPPRPPHIVWSIFYHNLNFRAFQKSGSSAGKVRFKNRFKVRPVLEPNPAFRFGVRAFDARFEPEPNPEPKDRRFSDFQCSPTATVGLAAGSLMIKGASQVQTVTLLKFLLQFCSVASRFFSTFFLFLLILILSRCHGVGINTADPSRRINAVIPAVCSSNHHDENALAASPQRQRPPPAPQDGCPASHPETHAALLGMRKLLALQNRPFTLRHPALWLDPLALSTIPSPHPALIVFARQPHEVAWERRKEMNNPLQFTQNVRRRGTRSAASYRSSRVGPRWARRSRRVAPESGGGVWAAALFRGVVSSSLVARAPDWCRFLGSAASSRVHHQKGQNVPRPCDYHKATQGPNKAHQRFDPTFLVVTKARAPLDQASPTFAAPYERLATFLQRFLSLASALAWGHARGTRMDARCFCRPKNTRLCGLGLGW</sequence>
<reference evidence="2" key="1">
    <citation type="submission" date="2023-03" db="EMBL/GenBank/DDBJ databases">
        <title>Massive genome expansion in bonnet fungi (Mycena s.s.) driven by repeated elements and novel gene families across ecological guilds.</title>
        <authorList>
            <consortium name="Lawrence Berkeley National Laboratory"/>
            <person name="Harder C.B."/>
            <person name="Miyauchi S."/>
            <person name="Viragh M."/>
            <person name="Kuo A."/>
            <person name="Thoen E."/>
            <person name="Andreopoulos B."/>
            <person name="Lu D."/>
            <person name="Skrede I."/>
            <person name="Drula E."/>
            <person name="Henrissat B."/>
            <person name="Morin E."/>
            <person name="Kohler A."/>
            <person name="Barry K."/>
            <person name="LaButti K."/>
            <person name="Morin E."/>
            <person name="Salamov A."/>
            <person name="Lipzen A."/>
            <person name="Mereny Z."/>
            <person name="Hegedus B."/>
            <person name="Baldrian P."/>
            <person name="Stursova M."/>
            <person name="Weitz H."/>
            <person name="Taylor A."/>
            <person name="Grigoriev I.V."/>
            <person name="Nagy L.G."/>
            <person name="Martin F."/>
            <person name="Kauserud H."/>
        </authorList>
    </citation>
    <scope>NUCLEOTIDE SEQUENCE</scope>
    <source>
        <strain evidence="2">CBHHK200</strain>
    </source>
</reference>
<name>A0AAD6WWI5_9AGAR</name>
<proteinExistence type="predicted"/>
<keyword evidence="3" id="KW-1185">Reference proteome</keyword>
<dbReference type="Proteomes" id="UP001218188">
    <property type="component" value="Unassembled WGS sequence"/>
</dbReference>
<evidence type="ECO:0000256" key="1">
    <source>
        <dbReference type="SAM" id="MobiDB-lite"/>
    </source>
</evidence>
<dbReference type="AlphaFoldDB" id="A0AAD6WWI5"/>
<accession>A0AAD6WWI5</accession>
<comment type="caution">
    <text evidence="2">The sequence shown here is derived from an EMBL/GenBank/DDBJ whole genome shotgun (WGS) entry which is preliminary data.</text>
</comment>
<dbReference type="EMBL" id="JARJCM010000183">
    <property type="protein sequence ID" value="KAJ7023724.1"/>
    <property type="molecule type" value="Genomic_DNA"/>
</dbReference>
<organism evidence="2 3">
    <name type="scientific">Mycena alexandri</name>
    <dbReference type="NCBI Taxonomy" id="1745969"/>
    <lineage>
        <taxon>Eukaryota</taxon>
        <taxon>Fungi</taxon>
        <taxon>Dikarya</taxon>
        <taxon>Basidiomycota</taxon>
        <taxon>Agaricomycotina</taxon>
        <taxon>Agaricomycetes</taxon>
        <taxon>Agaricomycetidae</taxon>
        <taxon>Agaricales</taxon>
        <taxon>Marasmiineae</taxon>
        <taxon>Mycenaceae</taxon>
        <taxon>Mycena</taxon>
    </lineage>
</organism>